<evidence type="ECO:0000313" key="3">
    <source>
        <dbReference type="Proteomes" id="UP001597506"/>
    </source>
</evidence>
<keyword evidence="1" id="KW-0472">Membrane</keyword>
<keyword evidence="1" id="KW-0812">Transmembrane</keyword>
<feature type="transmembrane region" description="Helical" evidence="1">
    <location>
        <begin position="6"/>
        <end position="23"/>
    </location>
</feature>
<protein>
    <submittedName>
        <fullName evidence="2">Uncharacterized protein</fullName>
    </submittedName>
</protein>
<dbReference type="EMBL" id="JBHUMF010000031">
    <property type="protein sequence ID" value="MFD2682339.1"/>
    <property type="molecule type" value="Genomic_DNA"/>
</dbReference>
<keyword evidence="1" id="KW-1133">Transmembrane helix</keyword>
<dbReference type="Proteomes" id="UP001597506">
    <property type="component" value="Unassembled WGS sequence"/>
</dbReference>
<keyword evidence="3" id="KW-1185">Reference proteome</keyword>
<gene>
    <name evidence="2" type="ORF">ACFSUL_16485</name>
</gene>
<accession>A0ABW5RW13</accession>
<feature type="transmembrane region" description="Helical" evidence="1">
    <location>
        <begin position="35"/>
        <end position="55"/>
    </location>
</feature>
<organism evidence="2 3">
    <name type="scientific">Bacillus seohaeanensis</name>
    <dbReference type="NCBI Taxonomy" id="284580"/>
    <lineage>
        <taxon>Bacteria</taxon>
        <taxon>Bacillati</taxon>
        <taxon>Bacillota</taxon>
        <taxon>Bacilli</taxon>
        <taxon>Bacillales</taxon>
        <taxon>Bacillaceae</taxon>
        <taxon>Bacillus</taxon>
    </lineage>
</organism>
<dbReference type="RefSeq" id="WP_377937024.1">
    <property type="nucleotide sequence ID" value="NZ_JBHUMF010000031.1"/>
</dbReference>
<evidence type="ECO:0000313" key="2">
    <source>
        <dbReference type="EMBL" id="MFD2682339.1"/>
    </source>
</evidence>
<sequence>MSELIFVSLFVLTILCFKFFGIMKNRKISRANKSVAVGIVVFSVIGITLTVLFYLPNAS</sequence>
<reference evidence="3" key="1">
    <citation type="journal article" date="2019" name="Int. J. Syst. Evol. Microbiol.">
        <title>The Global Catalogue of Microorganisms (GCM) 10K type strain sequencing project: providing services to taxonomists for standard genome sequencing and annotation.</title>
        <authorList>
            <consortium name="The Broad Institute Genomics Platform"/>
            <consortium name="The Broad Institute Genome Sequencing Center for Infectious Disease"/>
            <person name="Wu L."/>
            <person name="Ma J."/>
        </authorList>
    </citation>
    <scope>NUCLEOTIDE SEQUENCE [LARGE SCALE GENOMIC DNA]</scope>
    <source>
        <strain evidence="3">KCTC 3913</strain>
    </source>
</reference>
<name>A0ABW5RW13_9BACI</name>
<comment type="caution">
    <text evidence="2">The sequence shown here is derived from an EMBL/GenBank/DDBJ whole genome shotgun (WGS) entry which is preliminary data.</text>
</comment>
<evidence type="ECO:0000256" key="1">
    <source>
        <dbReference type="SAM" id="Phobius"/>
    </source>
</evidence>
<proteinExistence type="predicted"/>